<dbReference type="AlphaFoldDB" id="A0A1M5U604"/>
<dbReference type="Proteomes" id="UP000184278">
    <property type="component" value="Unassembled WGS sequence"/>
</dbReference>
<sequence>MTAEQLWEEFCTKKGIDINTPYEAWGFGEDEDGDKLLQLVLEGKKFGTASLYDAYEAEGELDEIPEAGEYSVLLNSKDEAMCVIRDYDVYIRKFNEVPPYHAYSEGEGDRSLKYWREVHKEFFEEEAEEYGIEFTEESRVICEKFSLEYVAGQADEDEDELLFLEPSMDFADEIAAYRQEMLDADSSFDGCFSMKRMSDMKEYVDHCIGWANPSREADEHGAWGNVLMAFRKSDMKMVGCMQVHNVLTERMEKYTGHVGYSVRPSERRKGYAKRILAKALDFLKSFGFDEIGVSCIPTNEASKKTILANGGEYIETVFLECDQVDLERYRIRLN</sequence>
<dbReference type="PANTHER" id="PTHR39203">
    <property type="entry name" value="CYTOPLASMIC PROTEIN-RELATED"/>
    <property type="match status" value="1"/>
</dbReference>
<accession>A0A1M5U604</accession>
<dbReference type="InterPro" id="IPR015947">
    <property type="entry name" value="PUA-like_sf"/>
</dbReference>
<dbReference type="Pfam" id="PF04266">
    <property type="entry name" value="ASCH"/>
    <property type="match status" value="1"/>
</dbReference>
<dbReference type="SUPFAM" id="SSF55729">
    <property type="entry name" value="Acyl-CoA N-acyltransferases (Nat)"/>
    <property type="match status" value="1"/>
</dbReference>
<evidence type="ECO:0000313" key="2">
    <source>
        <dbReference type="EMBL" id="SHH58437.1"/>
    </source>
</evidence>
<name>A0A1M5U604_BUTFI</name>
<dbReference type="SMART" id="SM01022">
    <property type="entry name" value="ASCH"/>
    <property type="match status" value="1"/>
</dbReference>
<keyword evidence="3" id="KW-1185">Reference proteome</keyword>
<dbReference type="InterPro" id="IPR009326">
    <property type="entry name" value="DUF984"/>
</dbReference>
<gene>
    <name evidence="2" type="ORF">SAMN02745229_00731</name>
</gene>
<organism evidence="2 3">
    <name type="scientific">Butyrivibrio fibrisolvens DSM 3071</name>
    <dbReference type="NCBI Taxonomy" id="1121131"/>
    <lineage>
        <taxon>Bacteria</taxon>
        <taxon>Bacillati</taxon>
        <taxon>Bacillota</taxon>
        <taxon>Clostridia</taxon>
        <taxon>Lachnospirales</taxon>
        <taxon>Lachnospiraceae</taxon>
        <taxon>Butyrivibrio</taxon>
    </lineage>
</organism>
<feature type="domain" description="N-acetyltransferase" evidence="1">
    <location>
        <begin position="179"/>
        <end position="334"/>
    </location>
</feature>
<reference evidence="3" key="1">
    <citation type="submission" date="2016-11" db="EMBL/GenBank/DDBJ databases">
        <authorList>
            <person name="Varghese N."/>
            <person name="Submissions S."/>
        </authorList>
    </citation>
    <scope>NUCLEOTIDE SEQUENCE [LARGE SCALE GENOMIC DNA]</scope>
    <source>
        <strain evidence="3">DSM 3071</strain>
    </source>
</reference>
<dbReference type="GeneID" id="89510658"/>
<proteinExistence type="predicted"/>
<dbReference type="Gene3D" id="3.40.630.30">
    <property type="match status" value="1"/>
</dbReference>
<dbReference type="GO" id="GO:0016747">
    <property type="term" value="F:acyltransferase activity, transferring groups other than amino-acyl groups"/>
    <property type="evidence" value="ECO:0007669"/>
    <property type="project" value="InterPro"/>
</dbReference>
<dbReference type="Gene3D" id="3.10.400.10">
    <property type="entry name" value="Sulfate adenylyltransferase"/>
    <property type="match status" value="1"/>
</dbReference>
<dbReference type="InterPro" id="IPR000182">
    <property type="entry name" value="GNAT_dom"/>
</dbReference>
<dbReference type="EMBL" id="FQXK01000005">
    <property type="protein sequence ID" value="SHH58437.1"/>
    <property type="molecule type" value="Genomic_DNA"/>
</dbReference>
<evidence type="ECO:0000313" key="3">
    <source>
        <dbReference type="Proteomes" id="UP000184278"/>
    </source>
</evidence>
<dbReference type="PANTHER" id="PTHR39203:SF1">
    <property type="entry name" value="CYTOPLASMIC PROTEIN"/>
    <property type="match status" value="1"/>
</dbReference>
<dbReference type="SUPFAM" id="SSF88697">
    <property type="entry name" value="PUA domain-like"/>
    <property type="match status" value="1"/>
</dbReference>
<dbReference type="CDD" id="cd06553">
    <property type="entry name" value="ASCH_Ef3133_like"/>
    <property type="match status" value="1"/>
</dbReference>
<dbReference type="InterPro" id="IPR016181">
    <property type="entry name" value="Acyl_CoA_acyltransferase"/>
</dbReference>
<dbReference type="STRING" id="1121131.SAMN02745229_00731"/>
<dbReference type="OrthoDB" id="9807542at2"/>
<dbReference type="PROSITE" id="PS51186">
    <property type="entry name" value="GNAT"/>
    <property type="match status" value="1"/>
</dbReference>
<dbReference type="CDD" id="cd04301">
    <property type="entry name" value="NAT_SF"/>
    <property type="match status" value="1"/>
</dbReference>
<protein>
    <submittedName>
        <fullName evidence="2">Uncharacterized protein YhfF</fullName>
    </submittedName>
</protein>
<dbReference type="RefSeq" id="WP_081373670.1">
    <property type="nucleotide sequence ID" value="NZ_FQXK01000005.1"/>
</dbReference>
<evidence type="ECO:0000259" key="1">
    <source>
        <dbReference type="PROSITE" id="PS51186"/>
    </source>
</evidence>
<dbReference type="InterPro" id="IPR007374">
    <property type="entry name" value="ASCH_domain"/>
</dbReference>
<dbReference type="Pfam" id="PF13302">
    <property type="entry name" value="Acetyltransf_3"/>
    <property type="match status" value="1"/>
</dbReference>